<feature type="chain" id="PRO_5011763926" evidence="1">
    <location>
        <begin position="26"/>
        <end position="281"/>
    </location>
</feature>
<dbReference type="SUPFAM" id="SSF49785">
    <property type="entry name" value="Galactose-binding domain-like"/>
    <property type="match status" value="1"/>
</dbReference>
<dbReference type="InterPro" id="IPR000421">
    <property type="entry name" value="FA58C"/>
</dbReference>
<protein>
    <submittedName>
        <fullName evidence="3">F5/8 type C domain-containing protein</fullName>
    </submittedName>
</protein>
<proteinExistence type="predicted"/>
<dbReference type="InterPro" id="IPR022409">
    <property type="entry name" value="PKD/Chitinase_dom"/>
</dbReference>
<name>A0A1G7BTS9_9SPHI</name>
<dbReference type="SUPFAM" id="SSF49299">
    <property type="entry name" value="PKD domain"/>
    <property type="match status" value="1"/>
</dbReference>
<feature type="signal peptide" evidence="1">
    <location>
        <begin position="1"/>
        <end position="25"/>
    </location>
</feature>
<dbReference type="PROSITE" id="PS50093">
    <property type="entry name" value="PKD"/>
    <property type="match status" value="1"/>
</dbReference>
<dbReference type="EMBL" id="FMZH01000016">
    <property type="protein sequence ID" value="SDE29756.1"/>
    <property type="molecule type" value="Genomic_DNA"/>
</dbReference>
<evidence type="ECO:0000259" key="2">
    <source>
        <dbReference type="PROSITE" id="PS50093"/>
    </source>
</evidence>
<keyword evidence="1" id="KW-0732">Signal</keyword>
<feature type="domain" description="PKD" evidence="2">
    <location>
        <begin position="62"/>
        <end position="118"/>
    </location>
</feature>
<sequence length="281" mass="31832">MKSNMKRLFNICALLLLIVVLTVKCKNSDTEEVVPVVEEPKPLVAFDYKIPDPAKYQEVQFTADPKNYKTLLWQFGDDSTSVEVSPKHVYRFPGTYRVILTIRNGQGYSATKEINLKVVDPNFDPTKYGENYMKTIGGKFSVNLEAGAGPNSAEGSSKLVDQDINTKFLQAGFDGTQRCTFELNTPQVVGAYTMTSGNDAADRDPRYWILQGSLDGIQFTDLHTVTVCPWANENSGVSRKQTKLFHFDNYIAYKFYRLYIKSNRGSRIFQLAEWTINKKQP</sequence>
<accession>A0A1G7BTS9</accession>
<gene>
    <name evidence="3" type="ORF">SAMN04488024_11629</name>
</gene>
<dbReference type="Pfam" id="PF18911">
    <property type="entry name" value="PKD_4"/>
    <property type="match status" value="1"/>
</dbReference>
<dbReference type="Proteomes" id="UP000199455">
    <property type="component" value="Unassembled WGS sequence"/>
</dbReference>
<keyword evidence="4" id="KW-1185">Reference proteome</keyword>
<dbReference type="Gene3D" id="2.60.40.10">
    <property type="entry name" value="Immunoglobulins"/>
    <property type="match status" value="1"/>
</dbReference>
<organism evidence="3 4">
    <name type="scientific">Pedobacter soli</name>
    <dbReference type="NCBI Taxonomy" id="390242"/>
    <lineage>
        <taxon>Bacteria</taxon>
        <taxon>Pseudomonadati</taxon>
        <taxon>Bacteroidota</taxon>
        <taxon>Sphingobacteriia</taxon>
        <taxon>Sphingobacteriales</taxon>
        <taxon>Sphingobacteriaceae</taxon>
        <taxon>Pedobacter</taxon>
    </lineage>
</organism>
<dbReference type="CDD" id="cd00146">
    <property type="entry name" value="PKD"/>
    <property type="match status" value="1"/>
</dbReference>
<dbReference type="STRING" id="390242.SAMN04488024_11629"/>
<reference evidence="4" key="1">
    <citation type="submission" date="2016-10" db="EMBL/GenBank/DDBJ databases">
        <authorList>
            <person name="Varghese N."/>
            <person name="Submissions S."/>
        </authorList>
    </citation>
    <scope>NUCLEOTIDE SEQUENCE [LARGE SCALE GENOMIC DNA]</scope>
    <source>
        <strain evidence="4">DSM 18609</strain>
    </source>
</reference>
<dbReference type="Gene3D" id="2.60.120.260">
    <property type="entry name" value="Galactose-binding domain-like"/>
    <property type="match status" value="1"/>
</dbReference>
<dbReference type="InterPro" id="IPR035986">
    <property type="entry name" value="PKD_dom_sf"/>
</dbReference>
<dbReference type="InterPro" id="IPR008979">
    <property type="entry name" value="Galactose-bd-like_sf"/>
</dbReference>
<dbReference type="Pfam" id="PF00754">
    <property type="entry name" value="F5_F8_type_C"/>
    <property type="match status" value="1"/>
</dbReference>
<evidence type="ECO:0000256" key="1">
    <source>
        <dbReference type="SAM" id="SignalP"/>
    </source>
</evidence>
<evidence type="ECO:0000313" key="3">
    <source>
        <dbReference type="EMBL" id="SDE29756.1"/>
    </source>
</evidence>
<dbReference type="SMART" id="SM00089">
    <property type="entry name" value="PKD"/>
    <property type="match status" value="1"/>
</dbReference>
<evidence type="ECO:0000313" key="4">
    <source>
        <dbReference type="Proteomes" id="UP000199455"/>
    </source>
</evidence>
<dbReference type="AlphaFoldDB" id="A0A1G7BTS9"/>
<dbReference type="InterPro" id="IPR013783">
    <property type="entry name" value="Ig-like_fold"/>
</dbReference>
<dbReference type="InterPro" id="IPR000601">
    <property type="entry name" value="PKD_dom"/>
</dbReference>